<gene>
    <name evidence="1" type="ORF">IAD50_06445</name>
</gene>
<name>A0A9D1LAG2_9CLOT</name>
<reference evidence="1" key="2">
    <citation type="journal article" date="2021" name="PeerJ">
        <title>Extensive microbial diversity within the chicken gut microbiome revealed by metagenomics and culture.</title>
        <authorList>
            <person name="Gilroy R."/>
            <person name="Ravi A."/>
            <person name="Getino M."/>
            <person name="Pursley I."/>
            <person name="Horton D.L."/>
            <person name="Alikhan N.F."/>
            <person name="Baker D."/>
            <person name="Gharbi K."/>
            <person name="Hall N."/>
            <person name="Watson M."/>
            <person name="Adriaenssens E.M."/>
            <person name="Foster-Nyarko E."/>
            <person name="Jarju S."/>
            <person name="Secka A."/>
            <person name="Antonio M."/>
            <person name="Oren A."/>
            <person name="Chaudhuri R.R."/>
            <person name="La Ragione R."/>
            <person name="Hildebrand F."/>
            <person name="Pallen M.J."/>
        </authorList>
    </citation>
    <scope>NUCLEOTIDE SEQUENCE</scope>
    <source>
        <strain evidence="1">CHK195-4489</strain>
    </source>
</reference>
<dbReference type="AlphaFoldDB" id="A0A9D1LAG2"/>
<organism evidence="1 2">
    <name type="scientific">Candidatus Egerieisoma faecipullorum</name>
    <dbReference type="NCBI Taxonomy" id="2840963"/>
    <lineage>
        <taxon>Bacteria</taxon>
        <taxon>Bacillati</taxon>
        <taxon>Bacillota</taxon>
        <taxon>Clostridia</taxon>
        <taxon>Eubacteriales</taxon>
        <taxon>Clostridiaceae</taxon>
        <taxon>Clostridiaceae incertae sedis</taxon>
        <taxon>Candidatus Egerieisoma</taxon>
    </lineage>
</organism>
<reference evidence="1" key="1">
    <citation type="submission" date="2020-10" db="EMBL/GenBank/DDBJ databases">
        <authorList>
            <person name="Gilroy R."/>
        </authorList>
    </citation>
    <scope>NUCLEOTIDE SEQUENCE</scope>
    <source>
        <strain evidence="1">CHK195-4489</strain>
    </source>
</reference>
<evidence type="ECO:0000313" key="2">
    <source>
        <dbReference type="Proteomes" id="UP000824089"/>
    </source>
</evidence>
<comment type="caution">
    <text evidence="1">The sequence shown here is derived from an EMBL/GenBank/DDBJ whole genome shotgun (WGS) entry which is preliminary data.</text>
</comment>
<evidence type="ECO:0000313" key="1">
    <source>
        <dbReference type="EMBL" id="HIU29916.1"/>
    </source>
</evidence>
<protein>
    <submittedName>
        <fullName evidence="1">Efflux RND transporter periplasmic adaptor subunit</fullName>
    </submittedName>
</protein>
<dbReference type="EMBL" id="DVMM01000134">
    <property type="protein sequence ID" value="HIU29916.1"/>
    <property type="molecule type" value="Genomic_DNA"/>
</dbReference>
<dbReference type="Gene3D" id="2.40.50.100">
    <property type="match status" value="1"/>
</dbReference>
<sequence length="357" mass="39583">MKKLAAVLVVFFLVAAVCTGISQNRYYNSLPLVSVQEAAPGNLREHFETEAVVEFDYLQNDIKAPCMLSNIEILVSPGETVEAGDPIFQVSPDNFYVYERQLRLEILEYERESASSDGTEEGRLRAEIAAYHLAETQQELANLETILQNDGIITASSAGTVTNCMSNGSTAAQGQTIVQMRTYGETATLIWSWPEESADYFEPGDTVSVPLTIWSDQADPPIAKRAYFDLAINRKYYSETENAARFEVELTPELLGGPLAMMNGERVTILTDYVSDNEYERVLPIDAVVFDSSGSGFLYQLDTRSRVFGQEYYAVPTAVQIEGRTQEYVAVSSIPDKPVILNAKSLSGDIEQAVRLR</sequence>
<dbReference type="Proteomes" id="UP000824089">
    <property type="component" value="Unassembled WGS sequence"/>
</dbReference>
<proteinExistence type="predicted"/>
<accession>A0A9D1LAG2</accession>